<gene>
    <name evidence="1" type="ORF">C5167_047459</name>
</gene>
<reference evidence="1 2" key="1">
    <citation type="journal article" date="2018" name="Science">
        <title>The opium poppy genome and morphinan production.</title>
        <authorList>
            <person name="Guo L."/>
            <person name="Winzer T."/>
            <person name="Yang X."/>
            <person name="Li Y."/>
            <person name="Ning Z."/>
            <person name="He Z."/>
            <person name="Teodor R."/>
            <person name="Lu Y."/>
            <person name="Bowser T.A."/>
            <person name="Graham I.A."/>
            <person name="Ye K."/>
        </authorList>
    </citation>
    <scope>NUCLEOTIDE SEQUENCE [LARGE SCALE GENOMIC DNA]</scope>
    <source>
        <strain evidence="2">cv. HN1</strain>
        <tissue evidence="1">Leaves</tissue>
    </source>
</reference>
<protein>
    <submittedName>
        <fullName evidence="1">Uncharacterized protein</fullName>
    </submittedName>
</protein>
<keyword evidence="2" id="KW-1185">Reference proteome</keyword>
<dbReference type="Proteomes" id="UP000316621">
    <property type="component" value="Chromosome 11"/>
</dbReference>
<sequence>MEVTNLRGDRRRRRRYQIKTLVKEAYDKDPLAQKCLSTDADTKVSKSQFLALEFMRAKLQEEKHNVDIGMPVVPSSFGLCFLRNLRKKPVAVAYVDTKVLTDDKDDVVLRDVSIGEWPKAYVTPQGERSS</sequence>
<dbReference type="EMBL" id="CM010725">
    <property type="protein sequence ID" value="RZC84682.1"/>
    <property type="molecule type" value="Genomic_DNA"/>
</dbReference>
<organism evidence="1 2">
    <name type="scientific">Papaver somniferum</name>
    <name type="common">Opium poppy</name>
    <dbReference type="NCBI Taxonomy" id="3469"/>
    <lineage>
        <taxon>Eukaryota</taxon>
        <taxon>Viridiplantae</taxon>
        <taxon>Streptophyta</taxon>
        <taxon>Embryophyta</taxon>
        <taxon>Tracheophyta</taxon>
        <taxon>Spermatophyta</taxon>
        <taxon>Magnoliopsida</taxon>
        <taxon>Ranunculales</taxon>
        <taxon>Papaveraceae</taxon>
        <taxon>Papaveroideae</taxon>
        <taxon>Papaver</taxon>
    </lineage>
</organism>
<evidence type="ECO:0000313" key="1">
    <source>
        <dbReference type="EMBL" id="RZC84682.1"/>
    </source>
</evidence>
<accession>A0A4Y7LJ10</accession>
<evidence type="ECO:0000313" key="2">
    <source>
        <dbReference type="Proteomes" id="UP000316621"/>
    </source>
</evidence>
<dbReference type="AlphaFoldDB" id="A0A4Y7LJ10"/>
<dbReference type="Gramene" id="RZC84682">
    <property type="protein sequence ID" value="RZC84682"/>
    <property type="gene ID" value="C5167_047459"/>
</dbReference>
<proteinExistence type="predicted"/>
<name>A0A4Y7LJ10_PAPSO</name>